<evidence type="ECO:0000256" key="14">
    <source>
        <dbReference type="ARBA" id="ARBA00038000"/>
    </source>
</evidence>
<dbReference type="NCBIfam" id="TIGR00630">
    <property type="entry name" value="uvra"/>
    <property type="match status" value="1"/>
</dbReference>
<evidence type="ECO:0000256" key="1">
    <source>
        <dbReference type="ARBA" id="ARBA00004496"/>
    </source>
</evidence>
<organism evidence="18 19">
    <name type="scientific">Candidatus Dojkabacteria bacterium</name>
    <dbReference type="NCBI Taxonomy" id="2099670"/>
    <lineage>
        <taxon>Bacteria</taxon>
        <taxon>Candidatus Dojkabacteria</taxon>
    </lineage>
</organism>
<keyword evidence="18" id="KW-0378">Hydrolase</keyword>
<keyword evidence="2" id="KW-0963">Cytoplasm</keyword>
<evidence type="ECO:0000256" key="5">
    <source>
        <dbReference type="ARBA" id="ARBA00022741"/>
    </source>
</evidence>
<dbReference type="GO" id="GO:0005524">
    <property type="term" value="F:ATP binding"/>
    <property type="evidence" value="ECO:0007669"/>
    <property type="project" value="UniProtKB-KW"/>
</dbReference>
<evidence type="ECO:0000313" key="19">
    <source>
        <dbReference type="Proteomes" id="UP000576550"/>
    </source>
</evidence>
<evidence type="ECO:0000256" key="10">
    <source>
        <dbReference type="ARBA" id="ARBA00022840"/>
    </source>
</evidence>
<dbReference type="NCBIfam" id="NF001503">
    <property type="entry name" value="PRK00349.1"/>
    <property type="match status" value="1"/>
</dbReference>
<keyword evidence="5" id="KW-0547">Nucleotide-binding</keyword>
<dbReference type="SUPFAM" id="SSF52540">
    <property type="entry name" value="P-loop containing nucleoside triphosphate hydrolases"/>
    <property type="match status" value="2"/>
</dbReference>
<protein>
    <recommendedName>
        <fullName evidence="15">UvrABC system protein A</fullName>
    </recommendedName>
    <alternativeName>
        <fullName evidence="16">Excinuclease ABC subunit A</fullName>
    </alternativeName>
</protein>
<keyword evidence="4" id="KW-0677">Repeat</keyword>
<dbReference type="InterPro" id="IPR017871">
    <property type="entry name" value="ABC_transporter-like_CS"/>
</dbReference>
<evidence type="ECO:0000256" key="4">
    <source>
        <dbReference type="ARBA" id="ARBA00022737"/>
    </source>
</evidence>
<evidence type="ECO:0000256" key="8">
    <source>
        <dbReference type="ARBA" id="ARBA00022771"/>
    </source>
</evidence>
<dbReference type="Proteomes" id="UP000576550">
    <property type="component" value="Unassembled WGS sequence"/>
</dbReference>
<feature type="domain" description="ABC transporter" evidence="17">
    <location>
        <begin position="613"/>
        <end position="945"/>
    </location>
</feature>
<keyword evidence="9" id="KW-0862">Zinc</keyword>
<dbReference type="Gene3D" id="1.20.1580.10">
    <property type="entry name" value="ABC transporter ATPase like domain"/>
    <property type="match status" value="2"/>
</dbReference>
<dbReference type="FunFam" id="3.40.50.300:FF:000028">
    <property type="entry name" value="UvrABC system protein A"/>
    <property type="match status" value="1"/>
</dbReference>
<keyword evidence="10" id="KW-0067">ATP-binding</keyword>
<dbReference type="InterPro" id="IPR041102">
    <property type="entry name" value="UvrA_inter"/>
</dbReference>
<keyword evidence="7" id="KW-0228">DNA excision</keyword>
<dbReference type="AlphaFoldDB" id="A0A832QHK6"/>
<reference evidence="18 19" key="1">
    <citation type="journal article" date="2020" name="Biotechnol. Biofuels">
        <title>New insights from the biogas microbiome by comprehensive genome-resolved metagenomics of nearly 1600 species originating from multiple anaerobic digesters.</title>
        <authorList>
            <person name="Campanaro S."/>
            <person name="Treu L."/>
            <person name="Rodriguez-R L.M."/>
            <person name="Kovalovszki A."/>
            <person name="Ziels R.M."/>
            <person name="Maus I."/>
            <person name="Zhu X."/>
            <person name="Kougias P.G."/>
            <person name="Basile A."/>
            <person name="Luo G."/>
            <person name="Schluter A."/>
            <person name="Konstantinidis K.T."/>
            <person name="Angelidaki I."/>
        </authorList>
    </citation>
    <scope>NUCLEOTIDE SEQUENCE [LARGE SCALE GENOMIC DNA]</scope>
    <source>
        <strain evidence="18">AS05jafATM_89</strain>
    </source>
</reference>
<dbReference type="PROSITE" id="PS00211">
    <property type="entry name" value="ABC_TRANSPORTER_1"/>
    <property type="match status" value="2"/>
</dbReference>
<dbReference type="InterPro" id="IPR027417">
    <property type="entry name" value="P-loop_NTPase"/>
</dbReference>
<dbReference type="GO" id="GO:0006289">
    <property type="term" value="P:nucleotide-excision repair"/>
    <property type="evidence" value="ECO:0007669"/>
    <property type="project" value="InterPro"/>
</dbReference>
<dbReference type="PROSITE" id="PS50893">
    <property type="entry name" value="ABC_TRANSPORTER_2"/>
    <property type="match status" value="2"/>
</dbReference>
<keyword evidence="8" id="KW-0863">Zinc-finger</keyword>
<dbReference type="InterPro" id="IPR013815">
    <property type="entry name" value="ATP_grasp_subdomain_1"/>
</dbReference>
<keyword evidence="11" id="KW-0267">Excision nuclease</keyword>
<dbReference type="Gene3D" id="3.40.50.300">
    <property type="entry name" value="P-loop containing nucleotide triphosphate hydrolases"/>
    <property type="match status" value="2"/>
</dbReference>
<evidence type="ECO:0000256" key="15">
    <source>
        <dbReference type="ARBA" id="ARBA00039316"/>
    </source>
</evidence>
<dbReference type="Pfam" id="PF17760">
    <property type="entry name" value="UvrA_inter"/>
    <property type="match status" value="1"/>
</dbReference>
<comment type="caution">
    <text evidence="18">The sequence shown here is derived from an EMBL/GenBank/DDBJ whole genome shotgun (WGS) entry which is preliminary data.</text>
</comment>
<evidence type="ECO:0000256" key="2">
    <source>
        <dbReference type="ARBA" id="ARBA00022490"/>
    </source>
</evidence>
<dbReference type="GO" id="GO:0009380">
    <property type="term" value="C:excinuclease repair complex"/>
    <property type="evidence" value="ECO:0007669"/>
    <property type="project" value="InterPro"/>
</dbReference>
<dbReference type="Gene3D" id="1.10.8.280">
    <property type="entry name" value="ABC transporter ATPase domain-like"/>
    <property type="match status" value="1"/>
</dbReference>
<evidence type="ECO:0000256" key="7">
    <source>
        <dbReference type="ARBA" id="ARBA00022769"/>
    </source>
</evidence>
<name>A0A832QHK6_9BACT</name>
<dbReference type="InterPro" id="IPR004602">
    <property type="entry name" value="UvrA"/>
</dbReference>
<evidence type="ECO:0000256" key="16">
    <source>
        <dbReference type="ARBA" id="ARBA00042156"/>
    </source>
</evidence>
<evidence type="ECO:0000256" key="12">
    <source>
        <dbReference type="ARBA" id="ARBA00023125"/>
    </source>
</evidence>
<evidence type="ECO:0000256" key="3">
    <source>
        <dbReference type="ARBA" id="ARBA00022723"/>
    </source>
</evidence>
<accession>A0A832QHK6</accession>
<dbReference type="PANTHER" id="PTHR43152:SF3">
    <property type="entry name" value="UVRABC SYSTEM PROTEIN A"/>
    <property type="match status" value="1"/>
</dbReference>
<evidence type="ECO:0000256" key="11">
    <source>
        <dbReference type="ARBA" id="ARBA00022881"/>
    </source>
</evidence>
<dbReference type="GO" id="GO:0003677">
    <property type="term" value="F:DNA binding"/>
    <property type="evidence" value="ECO:0007669"/>
    <property type="project" value="UniProtKB-KW"/>
</dbReference>
<evidence type="ECO:0000259" key="17">
    <source>
        <dbReference type="PROSITE" id="PS50893"/>
    </source>
</evidence>
<evidence type="ECO:0000313" key="18">
    <source>
        <dbReference type="EMBL" id="HHX99522.1"/>
    </source>
</evidence>
<evidence type="ECO:0000256" key="6">
    <source>
        <dbReference type="ARBA" id="ARBA00022763"/>
    </source>
</evidence>
<dbReference type="InterPro" id="IPR041552">
    <property type="entry name" value="UvrA_DNA-bd"/>
</dbReference>
<evidence type="ECO:0000256" key="9">
    <source>
        <dbReference type="ARBA" id="ARBA00022833"/>
    </source>
</evidence>
<dbReference type="GO" id="GO:0005737">
    <property type="term" value="C:cytoplasm"/>
    <property type="evidence" value="ECO:0007669"/>
    <property type="project" value="UniProtKB-SubCell"/>
</dbReference>
<evidence type="ECO:0000256" key="13">
    <source>
        <dbReference type="ARBA" id="ARBA00023204"/>
    </source>
</evidence>
<comment type="subcellular location">
    <subcellularLocation>
        <location evidence="1">Cytoplasm</location>
    </subcellularLocation>
</comment>
<keyword evidence="12" id="KW-0238">DNA-binding</keyword>
<dbReference type="PANTHER" id="PTHR43152">
    <property type="entry name" value="UVRABC SYSTEM PROTEIN A"/>
    <property type="match status" value="1"/>
</dbReference>
<sequence>MKTEYIKIRGAKENNLKNISLDIPKNKLVVLTGVSGCGKSSLAFDTIYAEGQRRYVESLSSYARQFLGIMKKPDVESITGLSPAISIDQKTTGSNPRSTVGTITEIYNYLRLLFGHIGQQHCPNCSEAIQSQTIEEITKKVLKMLKSSTKNVTIVSPLVKNRKGQYKALLAKLLSKGYLRVIIDNETYLLDDIEDLNIEENKKHTIDLVIDRLTSDNSDTPEFQKRLRDDIELAITESGGEVKIIQGKEETLLSENNICTKCDMSYPKISPLSFSFNAPEGACPKCTGLGSFKQIDVNLLYNPNLTIKEGGIFPWGNRTTKDSWTTRVLNEVARVHGFDLRTPIKEYSQEIFDLIFYGKGTKEHYTIDYTNRFGHTNTHAAQYEGVIPEIERRYGETSSEYARAFYEKYMLETPCPICHGQRLKEYSLAVTIKGKNIVDVTNMSINNAYIFFKNLKLEGSEKKIAEPIIKEILVRLSFLVNVGLEYLTLSREASTLSGGESQRIRLASQIGTRLSGVIYVLDEPSIGLHPRDVNKLINSLKQLKDEGNSLIIVEHDPSTMSQADWVVDIGPYAGKHGGEITMQGTYEQLKQSNTLTAKYLNNTLSIQRKTLSVDRDDLKHNITLSGATTNNLKDIDVNLPLGRLITITGLSGSGKSSLIENTLVPVLANRIMHSRQIEGKYRDITGIENIDKVVSIDQSPIGRTPRSNPATYTDVFTQIRDLYANLNESKARGYQPGRFSFNVKGGRCEKCKGDGEIKIEMQFLSDIYITCEHCNGTRYNSDILQIDYKGKNIADVLKMTVSEAVSFFKNHPKIKRKLQILEKVGLGYIELGQSALTLSGGESQRVKLAKELSKISTGRTLYVLDEPTTGLHYYDVDNLLKILDELVEKGNTVVVVEHNLDIIRNSDWIIDLGPEGGDKGGEIVAQGKVSDIMANTRSYTGQALKKDFKEGVKLSKEKMSTTS</sequence>
<proteinExistence type="inferred from homology"/>
<dbReference type="EMBL" id="DUTP01000004">
    <property type="protein sequence ID" value="HHX99522.1"/>
    <property type="molecule type" value="Genomic_DNA"/>
</dbReference>
<keyword evidence="6" id="KW-0227">DNA damage</keyword>
<comment type="similarity">
    <text evidence="14">Belongs to the ABC transporter superfamily. UvrA family.</text>
</comment>
<keyword evidence="13" id="KW-0234">DNA repair</keyword>
<dbReference type="InterPro" id="IPR003439">
    <property type="entry name" value="ABC_transporter-like_ATP-bd"/>
</dbReference>
<dbReference type="Pfam" id="PF17755">
    <property type="entry name" value="UvrA_DNA-bind"/>
    <property type="match status" value="1"/>
</dbReference>
<gene>
    <name evidence="18" type="primary">uvrA</name>
    <name evidence="18" type="ORF">GX533_02500</name>
</gene>
<feature type="domain" description="ABC transporter" evidence="17">
    <location>
        <begin position="284"/>
        <end position="602"/>
    </location>
</feature>
<dbReference type="CDD" id="cd03271">
    <property type="entry name" value="ABC_UvrA_II"/>
    <property type="match status" value="1"/>
</dbReference>
<dbReference type="GO" id="GO:0016887">
    <property type="term" value="F:ATP hydrolysis activity"/>
    <property type="evidence" value="ECO:0007669"/>
    <property type="project" value="InterPro"/>
</dbReference>
<dbReference type="GO" id="GO:0004518">
    <property type="term" value="F:nuclease activity"/>
    <property type="evidence" value="ECO:0007669"/>
    <property type="project" value="UniProtKB-KW"/>
</dbReference>
<dbReference type="FunFam" id="1.20.1580.10:FF:000002">
    <property type="entry name" value="UvrABC system protein A"/>
    <property type="match status" value="1"/>
</dbReference>
<dbReference type="GO" id="GO:0008270">
    <property type="term" value="F:zinc ion binding"/>
    <property type="evidence" value="ECO:0007669"/>
    <property type="project" value="UniProtKB-KW"/>
</dbReference>
<keyword evidence="3" id="KW-0479">Metal-binding</keyword>
<dbReference type="Gene3D" id="3.30.1490.20">
    <property type="entry name" value="ATP-grasp fold, A domain"/>
    <property type="match status" value="1"/>
</dbReference>